<dbReference type="Gene3D" id="1.20.81.30">
    <property type="entry name" value="Type II secretion system (T2SS), domain F"/>
    <property type="match status" value="2"/>
</dbReference>
<dbReference type="EMBL" id="KC999969">
    <property type="protein sequence ID" value="AID71027.1"/>
    <property type="molecule type" value="Genomic_DNA"/>
</dbReference>
<reference evidence="10" key="1">
    <citation type="journal article" date="2013" name="PLoS ONE">
        <title>Implication of lateral genetic transfer in the emergence of Aeromonas hydrophila isolates of epidemic outbreaks in channel catfish.</title>
        <authorList>
            <person name="Hossain M.J."/>
            <person name="Waldbieser G.C."/>
            <person name="Sun D."/>
            <person name="Capps N.K."/>
            <person name="Hemstreet W.B."/>
            <person name="Carlisle K."/>
            <person name="Griffin M.J."/>
            <person name="Khoo L."/>
            <person name="Goodwin A.E."/>
            <person name="Sonstegard T.S."/>
            <person name="Schroeder S."/>
            <person name="Hayden K."/>
            <person name="Newton J.C."/>
            <person name="Terhune J.S."/>
            <person name="Liles M.R."/>
        </authorList>
    </citation>
    <scope>NUCLEOTIDE SEQUENCE</scope>
    <source>
        <strain evidence="9">AL97-91</strain>
        <strain evidence="10">MN98-04</strain>
    </source>
</reference>
<evidence type="ECO:0000259" key="8">
    <source>
        <dbReference type="Pfam" id="PF00482"/>
    </source>
</evidence>
<feature type="transmembrane region" description="Helical" evidence="7">
    <location>
        <begin position="165"/>
        <end position="187"/>
    </location>
</feature>
<gene>
    <name evidence="10" type="primary">gspF</name>
</gene>
<evidence type="ECO:0000256" key="5">
    <source>
        <dbReference type="ARBA" id="ARBA00022989"/>
    </source>
</evidence>
<feature type="domain" description="Type II secretion system protein GspF" evidence="8">
    <location>
        <begin position="270"/>
        <end position="389"/>
    </location>
</feature>
<dbReference type="InterPro" id="IPR042094">
    <property type="entry name" value="T2SS_GspF_sf"/>
</dbReference>
<keyword evidence="4 7" id="KW-0812">Transmembrane</keyword>
<name>A0A068FS91_AERHY</name>
<proteinExistence type="inferred from homology"/>
<keyword evidence="3" id="KW-1003">Cell membrane</keyword>
<comment type="similarity">
    <text evidence="2">Belongs to the GSP F family.</text>
</comment>
<dbReference type="GO" id="GO:0015628">
    <property type="term" value="P:protein secretion by the type II secretion system"/>
    <property type="evidence" value="ECO:0007669"/>
    <property type="project" value="TreeGrafter"/>
</dbReference>
<feature type="transmembrane region" description="Helical" evidence="7">
    <location>
        <begin position="217"/>
        <end position="237"/>
    </location>
</feature>
<evidence type="ECO:0000256" key="4">
    <source>
        <dbReference type="ARBA" id="ARBA00022692"/>
    </source>
</evidence>
<dbReference type="GO" id="GO:0005886">
    <property type="term" value="C:plasma membrane"/>
    <property type="evidence" value="ECO:0007669"/>
    <property type="project" value="UniProtKB-SubCell"/>
</dbReference>
<evidence type="ECO:0000313" key="11">
    <source>
        <dbReference type="EMBL" id="AKL88464.1"/>
    </source>
</evidence>
<keyword evidence="6 7" id="KW-0472">Membrane</keyword>
<dbReference type="PANTHER" id="PTHR30012:SF0">
    <property type="entry name" value="TYPE II SECRETION SYSTEM PROTEIN F-RELATED"/>
    <property type="match status" value="1"/>
</dbReference>
<dbReference type="PATRIC" id="fig|644.34.peg.664"/>
<comment type="subcellular location">
    <subcellularLocation>
        <location evidence="1">Cell membrane</location>
        <topology evidence="1">Multi-pass membrane protein</topology>
    </subcellularLocation>
</comment>
<dbReference type="Pfam" id="PF00482">
    <property type="entry name" value="T2SSF"/>
    <property type="match status" value="2"/>
</dbReference>
<keyword evidence="5 7" id="KW-1133">Transmembrane helix</keyword>
<feature type="transmembrane region" description="Helical" evidence="7">
    <location>
        <begin position="364"/>
        <end position="391"/>
    </location>
</feature>
<dbReference type="PRINTS" id="PR00812">
    <property type="entry name" value="BCTERIALGSPF"/>
</dbReference>
<dbReference type="EMBL" id="KC999966">
    <property type="protein sequence ID" value="AID70946.1"/>
    <property type="molecule type" value="Genomic_DNA"/>
</dbReference>
<dbReference type="AlphaFoldDB" id="A0A068FS91"/>
<organism evidence="10">
    <name type="scientific">Aeromonas hydrophila</name>
    <dbReference type="NCBI Taxonomy" id="644"/>
    <lineage>
        <taxon>Bacteria</taxon>
        <taxon>Pseudomonadati</taxon>
        <taxon>Pseudomonadota</taxon>
        <taxon>Gammaproteobacteria</taxon>
        <taxon>Aeromonadales</taxon>
        <taxon>Aeromonadaceae</taxon>
        <taxon>Aeromonas</taxon>
    </lineage>
</organism>
<protein>
    <submittedName>
        <fullName evidence="11">SpsF</fullName>
    </submittedName>
    <submittedName>
        <fullName evidence="10">Type II secretion system protein</fullName>
    </submittedName>
</protein>
<feature type="domain" description="Type II secretion system protein GspF" evidence="8">
    <location>
        <begin position="66"/>
        <end position="188"/>
    </location>
</feature>
<evidence type="ECO:0000256" key="3">
    <source>
        <dbReference type="ARBA" id="ARBA00022475"/>
    </source>
</evidence>
<dbReference type="InterPro" id="IPR003004">
    <property type="entry name" value="GspF/PilC"/>
</dbReference>
<evidence type="ECO:0000256" key="1">
    <source>
        <dbReference type="ARBA" id="ARBA00004651"/>
    </source>
</evidence>
<accession>A0A068FS91</accession>
<reference evidence="11" key="2">
    <citation type="journal article" date="2015" name="Mar. Drugs">
        <title>Molecular and chemical analysis of the lipopolysaccharide from aeromonas hydrophila strain AH-1 (Serotype O11).</title>
        <authorList>
            <person name="Merino S."/>
            <person name="Canals R."/>
            <person name="Knirel Y.A."/>
            <person name="Tomas J.M."/>
        </authorList>
    </citation>
    <scope>NUCLEOTIDE SEQUENCE</scope>
    <source>
        <strain evidence="11">AH-1</strain>
    </source>
</reference>
<dbReference type="EMBL" id="KP856714">
    <property type="protein sequence ID" value="AKL88464.1"/>
    <property type="molecule type" value="Genomic_DNA"/>
</dbReference>
<evidence type="ECO:0000313" key="9">
    <source>
        <dbReference type="EMBL" id="AID70946.1"/>
    </source>
</evidence>
<dbReference type="RefSeq" id="WP_029304023.1">
    <property type="nucleotide sequence ID" value="NZ_CP148749.1"/>
</dbReference>
<evidence type="ECO:0000256" key="7">
    <source>
        <dbReference type="SAM" id="Phobius"/>
    </source>
</evidence>
<dbReference type="PANTHER" id="PTHR30012">
    <property type="entry name" value="GENERAL SECRETION PATHWAY PROTEIN"/>
    <property type="match status" value="1"/>
</dbReference>
<sequence length="399" mass="43652">MIFRYEGVDALGNSLKGELDAIHRHAALRQLSDKGVIVIELSEQAAVARAPWFTPRLTRDQLLQALHELTTLITSGVTLSEGIDALIEGGHHPKIEQAFRTMGRALQQGENFSTSLAQSKLPLPDYLFHLVRAGEATGELGEALSRALEKMQFDQRTGNELRNALTYPIVLVLAGLSAVVLMFAVVVPKFTGMLGHGKVTLPWLAEMVLSTGEWFNANWDLLLIALILCLVGLAMALRSRDVRQRLLNGVSRLPVVGEWLYQSDVAGWSYTLAAMLGSRVELLQALELSRSSFRIPSRQRGMGEVIRLVRSGKSLSESLAETRLIARSGVNLVRVGEKSGRLAEMFSSLAAMYEENSKNRIKKVLALIEPLAILLIGSIIGVIILGIILAITSVNEMAV</sequence>
<dbReference type="InterPro" id="IPR018076">
    <property type="entry name" value="T2SS_GspF_dom"/>
</dbReference>
<evidence type="ECO:0000256" key="6">
    <source>
        <dbReference type="ARBA" id="ARBA00023136"/>
    </source>
</evidence>
<evidence type="ECO:0000313" key="10">
    <source>
        <dbReference type="EMBL" id="AID71027.1"/>
    </source>
</evidence>
<evidence type="ECO:0000256" key="2">
    <source>
        <dbReference type="ARBA" id="ARBA00005745"/>
    </source>
</evidence>